<organism evidence="1 2">
    <name type="scientific">Candidatus Roizmanbacteria bacterium CG17_big_fil_post_rev_8_21_14_2_50_39_7</name>
    <dbReference type="NCBI Taxonomy" id="1974858"/>
    <lineage>
        <taxon>Bacteria</taxon>
        <taxon>Candidatus Roizmaniibacteriota</taxon>
    </lineage>
</organism>
<comment type="caution">
    <text evidence="1">The sequence shown here is derived from an EMBL/GenBank/DDBJ whole genome shotgun (WGS) entry which is preliminary data.</text>
</comment>
<dbReference type="AlphaFoldDB" id="A0A2M7EKF8"/>
<protein>
    <recommendedName>
        <fullName evidence="3">Type II toxin-antitoxin system mRNA interferase toxin, RelE/StbE family</fullName>
    </recommendedName>
</protein>
<proteinExistence type="predicted"/>
<name>A0A2M7EKF8_9BACT</name>
<accession>A0A2M7EKF8</accession>
<dbReference type="EMBL" id="PFEV01000084">
    <property type="protein sequence ID" value="PIV71043.1"/>
    <property type="molecule type" value="Genomic_DNA"/>
</dbReference>
<dbReference type="SUPFAM" id="SSF143011">
    <property type="entry name" value="RelE-like"/>
    <property type="match status" value="1"/>
</dbReference>
<gene>
    <name evidence="1" type="ORF">COW57_01775</name>
</gene>
<evidence type="ECO:0008006" key="3">
    <source>
        <dbReference type="Google" id="ProtNLM"/>
    </source>
</evidence>
<dbReference type="InterPro" id="IPR035093">
    <property type="entry name" value="RelE/ParE_toxin_dom_sf"/>
</dbReference>
<dbReference type="Proteomes" id="UP000228762">
    <property type="component" value="Unassembled WGS sequence"/>
</dbReference>
<sequence length="89" mass="10480">MITISRSKRFEVENKKFVKRNTLRAESIIKGITLFVLNPQHPSLNVEKLIGSNVWSMRLSEGNRLFFLWLSKDEILLIDVGTHDKYKQY</sequence>
<evidence type="ECO:0000313" key="2">
    <source>
        <dbReference type="Proteomes" id="UP000228762"/>
    </source>
</evidence>
<reference evidence="2" key="1">
    <citation type="submission" date="2017-09" db="EMBL/GenBank/DDBJ databases">
        <title>Depth-based differentiation of microbial function through sediment-hosted aquifers and enrichment of novel symbionts in the deep terrestrial subsurface.</title>
        <authorList>
            <person name="Probst A.J."/>
            <person name="Ladd B."/>
            <person name="Jarett J.K."/>
            <person name="Geller-Mcgrath D.E."/>
            <person name="Sieber C.M.K."/>
            <person name="Emerson J.B."/>
            <person name="Anantharaman K."/>
            <person name="Thomas B.C."/>
            <person name="Malmstrom R."/>
            <person name="Stieglmeier M."/>
            <person name="Klingl A."/>
            <person name="Woyke T."/>
            <person name="Ryan C.M."/>
            <person name="Banfield J.F."/>
        </authorList>
    </citation>
    <scope>NUCLEOTIDE SEQUENCE [LARGE SCALE GENOMIC DNA]</scope>
</reference>
<evidence type="ECO:0000313" key="1">
    <source>
        <dbReference type="EMBL" id="PIV71043.1"/>
    </source>
</evidence>